<comment type="pathway">
    <text evidence="7">Protein modification; lipoprotein biosynthesis (diacylglyceryl transfer).</text>
</comment>
<evidence type="ECO:0000256" key="3">
    <source>
        <dbReference type="ARBA" id="ARBA00022679"/>
    </source>
</evidence>
<feature type="transmembrane region" description="Helical" evidence="7">
    <location>
        <begin position="113"/>
        <end position="131"/>
    </location>
</feature>
<sequence length="265" mass="29631">MYPILFELPGLTFYTQTLLFIIAFIVGLLVAVHEGKYWNISRLDLTDIVLWGFLGAIPGARALFLLLSYKQISLSLSEFCTLGTLDGGFSFHGGLFAGGIVTLLAVRHHRLPVWRVADAFAPGLALALFFMRLGCLLNGCDYGIITTVPWGIPLHGAFRHPIQLYEGLGNLLLFPILLHMNKKPMKPGVTFLTYILLSALLRFAVDFYREEFVHVWQGMLISQWLALAIFIIATFAFVFDLPTRIFSTVHGVEHHSGLKESTDCD</sequence>
<dbReference type="AlphaFoldDB" id="A0A081BUU6"/>
<evidence type="ECO:0000313" key="8">
    <source>
        <dbReference type="EMBL" id="GAK56101.1"/>
    </source>
</evidence>
<gene>
    <name evidence="7" type="primary">lgt</name>
    <name evidence="8" type="ORF">U27_03063</name>
</gene>
<dbReference type="HAMAP" id="MF_01147">
    <property type="entry name" value="Lgt"/>
    <property type="match status" value="1"/>
</dbReference>
<dbReference type="EMBL" id="DF820464">
    <property type="protein sequence ID" value="GAK56101.1"/>
    <property type="molecule type" value="Genomic_DNA"/>
</dbReference>
<evidence type="ECO:0000256" key="6">
    <source>
        <dbReference type="ARBA" id="ARBA00023136"/>
    </source>
</evidence>
<dbReference type="eggNOG" id="COG0682">
    <property type="taxonomic scope" value="Bacteria"/>
</dbReference>
<reference evidence="8" key="1">
    <citation type="journal article" date="2015" name="PeerJ">
        <title>First genomic representation of candidate bacterial phylum KSB3 points to enhanced environmental sensing as a trigger of wastewater bulking.</title>
        <authorList>
            <person name="Sekiguchi Y."/>
            <person name="Ohashi A."/>
            <person name="Parks D.H."/>
            <person name="Yamauchi T."/>
            <person name="Tyson G.W."/>
            <person name="Hugenholtz P."/>
        </authorList>
    </citation>
    <scope>NUCLEOTIDE SEQUENCE [LARGE SCALE GENOMIC DNA]</scope>
</reference>
<organism evidence="8">
    <name type="scientific">Vecturithrix granuli</name>
    <dbReference type="NCBI Taxonomy" id="1499967"/>
    <lineage>
        <taxon>Bacteria</taxon>
        <taxon>Candidatus Moduliflexota</taxon>
        <taxon>Candidatus Vecturitrichia</taxon>
        <taxon>Candidatus Vecturitrichales</taxon>
        <taxon>Candidatus Vecturitrichaceae</taxon>
        <taxon>Candidatus Vecturithrix</taxon>
    </lineage>
</organism>
<dbReference type="HOGENOM" id="CLU_013386_1_2_0"/>
<dbReference type="UniPathway" id="UPA00664"/>
<keyword evidence="2 7" id="KW-1003">Cell membrane</keyword>
<comment type="catalytic activity">
    <reaction evidence="7">
        <text>L-cysteinyl-[prolipoprotein] + a 1,2-diacyl-sn-glycero-3-phospho-(1'-sn-glycerol) = an S-1,2-diacyl-sn-glyceryl-L-cysteinyl-[prolipoprotein] + sn-glycerol 1-phosphate + H(+)</text>
        <dbReference type="Rhea" id="RHEA:56712"/>
        <dbReference type="Rhea" id="RHEA-COMP:14679"/>
        <dbReference type="Rhea" id="RHEA-COMP:14680"/>
        <dbReference type="ChEBI" id="CHEBI:15378"/>
        <dbReference type="ChEBI" id="CHEBI:29950"/>
        <dbReference type="ChEBI" id="CHEBI:57685"/>
        <dbReference type="ChEBI" id="CHEBI:64716"/>
        <dbReference type="ChEBI" id="CHEBI:140658"/>
        <dbReference type="EC" id="2.5.1.145"/>
    </reaction>
</comment>
<keyword evidence="6 7" id="KW-0472">Membrane</keyword>
<dbReference type="Pfam" id="PF01790">
    <property type="entry name" value="LGT"/>
    <property type="match status" value="1"/>
</dbReference>
<name>A0A081BUU6_VECG1</name>
<keyword evidence="3 7" id="KW-0808">Transferase</keyword>
<feature type="transmembrane region" description="Helical" evidence="7">
    <location>
        <begin position="220"/>
        <end position="239"/>
    </location>
</feature>
<keyword evidence="8" id="KW-0449">Lipoprotein</keyword>
<comment type="subcellular location">
    <subcellularLocation>
        <location evidence="7">Cell membrane</location>
        <topology evidence="7">Multi-pass membrane protein</topology>
    </subcellularLocation>
</comment>
<dbReference type="InterPro" id="IPR001640">
    <property type="entry name" value="Lgt"/>
</dbReference>
<dbReference type="GO" id="GO:0042158">
    <property type="term" value="P:lipoprotein biosynthetic process"/>
    <property type="evidence" value="ECO:0007669"/>
    <property type="project" value="UniProtKB-UniRule"/>
</dbReference>
<dbReference type="PANTHER" id="PTHR30589">
    <property type="entry name" value="PROLIPOPROTEIN DIACYLGLYCERYL TRANSFERASE"/>
    <property type="match status" value="1"/>
</dbReference>
<feature type="transmembrane region" description="Helical" evidence="7">
    <location>
        <begin position="48"/>
        <end position="69"/>
    </location>
</feature>
<feature type="binding site" evidence="7">
    <location>
        <position position="132"/>
    </location>
    <ligand>
        <name>a 1,2-diacyl-sn-glycero-3-phospho-(1'-sn-glycerol)</name>
        <dbReference type="ChEBI" id="CHEBI:64716"/>
    </ligand>
</feature>
<feature type="transmembrane region" description="Helical" evidence="7">
    <location>
        <begin position="89"/>
        <end position="106"/>
    </location>
</feature>
<protein>
    <recommendedName>
        <fullName evidence="7">Phosphatidylglycerol--prolipoprotein diacylglyceryl transferase</fullName>
        <ecNumber evidence="7">2.5.1.145</ecNumber>
    </recommendedName>
</protein>
<keyword evidence="5 7" id="KW-1133">Transmembrane helix</keyword>
<feature type="transmembrane region" description="Helical" evidence="7">
    <location>
        <begin position="191"/>
        <end position="208"/>
    </location>
</feature>
<feature type="transmembrane region" description="Helical" evidence="7">
    <location>
        <begin position="162"/>
        <end position="179"/>
    </location>
</feature>
<dbReference type="GO" id="GO:0008961">
    <property type="term" value="F:phosphatidylglycerol-prolipoprotein diacylglyceryl transferase activity"/>
    <property type="evidence" value="ECO:0007669"/>
    <property type="project" value="UniProtKB-UniRule"/>
</dbReference>
<evidence type="ECO:0000313" key="9">
    <source>
        <dbReference type="Proteomes" id="UP000030661"/>
    </source>
</evidence>
<comment type="similarity">
    <text evidence="1 7">Belongs to the Lgt family.</text>
</comment>
<keyword evidence="4 7" id="KW-0812">Transmembrane</keyword>
<comment type="function">
    <text evidence="7">Catalyzes the transfer of the diacylglyceryl group from phosphatidylglycerol to the sulfhydryl group of the N-terminal cysteine of a prolipoprotein, the first step in the formation of mature lipoproteins.</text>
</comment>
<evidence type="ECO:0000256" key="2">
    <source>
        <dbReference type="ARBA" id="ARBA00022475"/>
    </source>
</evidence>
<feature type="transmembrane region" description="Helical" evidence="7">
    <location>
        <begin position="12"/>
        <end position="32"/>
    </location>
</feature>
<evidence type="ECO:0000256" key="4">
    <source>
        <dbReference type="ARBA" id="ARBA00022692"/>
    </source>
</evidence>
<dbReference type="GO" id="GO:0005886">
    <property type="term" value="C:plasma membrane"/>
    <property type="evidence" value="ECO:0007669"/>
    <property type="project" value="UniProtKB-SubCell"/>
</dbReference>
<evidence type="ECO:0000256" key="1">
    <source>
        <dbReference type="ARBA" id="ARBA00007150"/>
    </source>
</evidence>
<accession>A0A081BUU6</accession>
<keyword evidence="9" id="KW-1185">Reference proteome</keyword>
<dbReference type="Proteomes" id="UP000030661">
    <property type="component" value="Unassembled WGS sequence"/>
</dbReference>
<dbReference type="STRING" id="1499967.U27_03063"/>
<evidence type="ECO:0000256" key="5">
    <source>
        <dbReference type="ARBA" id="ARBA00022989"/>
    </source>
</evidence>
<dbReference type="PANTHER" id="PTHR30589:SF0">
    <property type="entry name" value="PHOSPHATIDYLGLYCEROL--PROLIPOPROTEIN DIACYLGLYCERYL TRANSFERASE"/>
    <property type="match status" value="1"/>
</dbReference>
<proteinExistence type="inferred from homology"/>
<evidence type="ECO:0000256" key="7">
    <source>
        <dbReference type="HAMAP-Rule" id="MF_01147"/>
    </source>
</evidence>
<dbReference type="EC" id="2.5.1.145" evidence="7"/>